<feature type="signal peptide" evidence="1">
    <location>
        <begin position="1"/>
        <end position="18"/>
    </location>
</feature>
<reference evidence="4" key="1">
    <citation type="submission" date="2017-05" db="EMBL/GenBank/DDBJ databases">
        <authorList>
            <person name="Rodrigo-Torres L."/>
            <person name="Arahal R. D."/>
            <person name="Lucena T."/>
        </authorList>
    </citation>
    <scope>NUCLEOTIDE SEQUENCE [LARGE SCALE GENOMIC DNA]</scope>
    <source>
        <strain evidence="4">CECT 8715</strain>
    </source>
</reference>
<dbReference type="Pfam" id="PF00561">
    <property type="entry name" value="Abhydrolase_1"/>
    <property type="match status" value="1"/>
</dbReference>
<keyword evidence="4" id="KW-1185">Reference proteome</keyword>
<dbReference type="Proteomes" id="UP000202485">
    <property type="component" value="Unassembled WGS sequence"/>
</dbReference>
<evidence type="ECO:0000313" key="4">
    <source>
        <dbReference type="Proteomes" id="UP000202485"/>
    </source>
</evidence>
<dbReference type="AlphaFoldDB" id="A0A238L038"/>
<evidence type="ECO:0000256" key="1">
    <source>
        <dbReference type="SAM" id="SignalP"/>
    </source>
</evidence>
<dbReference type="OrthoDB" id="556502at2"/>
<dbReference type="EMBL" id="FXYG01000004">
    <property type="protein sequence ID" value="SMX47706.1"/>
    <property type="molecule type" value="Genomic_DNA"/>
</dbReference>
<dbReference type="SUPFAM" id="SSF53474">
    <property type="entry name" value="alpha/beta-Hydrolases"/>
    <property type="match status" value="1"/>
</dbReference>
<accession>A0A238L038</accession>
<dbReference type="InterPro" id="IPR029058">
    <property type="entry name" value="AB_hydrolase_fold"/>
</dbReference>
<evidence type="ECO:0000313" key="3">
    <source>
        <dbReference type="EMBL" id="SMX47706.1"/>
    </source>
</evidence>
<sequence length="257" mass="28037">MRILFFILICLMPIAAQAKCVVLLHGLARTEASFSVMEQLFKVHGYTVVRPGYRSTDLPIPELADRTIPEAFAACGDDTINVVAHSMGGILLRYWLQDHHPQNLGRVVMLGPPNQGSQLVDELGDWEVFGLLNGPAGLQLGTGPEGIPRRLPPVDFELGVIAGENSLNPVFSSLVDGPDDGKVAVEETKVQGMADHIVLPVTHTFMMNNPQVMAQALHFIEFGEFDPNITWLDGVMDIIDEICIGEDCAEPASEPTR</sequence>
<dbReference type="RefSeq" id="WP_093964653.1">
    <property type="nucleotide sequence ID" value="NZ_FXYG01000004.1"/>
</dbReference>
<organism evidence="3 4">
    <name type="scientific">Ruegeria arenilitoris</name>
    <dbReference type="NCBI Taxonomy" id="1173585"/>
    <lineage>
        <taxon>Bacteria</taxon>
        <taxon>Pseudomonadati</taxon>
        <taxon>Pseudomonadota</taxon>
        <taxon>Alphaproteobacteria</taxon>
        <taxon>Rhodobacterales</taxon>
        <taxon>Roseobacteraceae</taxon>
        <taxon>Ruegeria</taxon>
    </lineage>
</organism>
<protein>
    <submittedName>
        <fullName evidence="3">Alpha/beta hydrolase family protein</fullName>
    </submittedName>
</protein>
<dbReference type="Gene3D" id="3.40.50.1820">
    <property type="entry name" value="alpha/beta hydrolase"/>
    <property type="match status" value="1"/>
</dbReference>
<dbReference type="InterPro" id="IPR000073">
    <property type="entry name" value="AB_hydrolase_1"/>
</dbReference>
<dbReference type="GO" id="GO:0016787">
    <property type="term" value="F:hydrolase activity"/>
    <property type="evidence" value="ECO:0007669"/>
    <property type="project" value="UniProtKB-KW"/>
</dbReference>
<dbReference type="PANTHER" id="PTHR37946:SF1">
    <property type="entry name" value="SLL1969 PROTEIN"/>
    <property type="match status" value="1"/>
</dbReference>
<evidence type="ECO:0000259" key="2">
    <source>
        <dbReference type="Pfam" id="PF00561"/>
    </source>
</evidence>
<dbReference type="PANTHER" id="PTHR37946">
    <property type="entry name" value="SLL1969 PROTEIN"/>
    <property type="match status" value="1"/>
</dbReference>
<keyword evidence="3" id="KW-0378">Hydrolase</keyword>
<feature type="chain" id="PRO_5012986218" evidence="1">
    <location>
        <begin position="19"/>
        <end position="257"/>
    </location>
</feature>
<feature type="domain" description="AB hydrolase-1" evidence="2">
    <location>
        <begin position="21"/>
        <end position="127"/>
    </location>
</feature>
<proteinExistence type="predicted"/>
<name>A0A238L038_9RHOB</name>
<gene>
    <name evidence="3" type="ORF">RUA8715_03166</name>
</gene>
<keyword evidence="1" id="KW-0732">Signal</keyword>